<dbReference type="AlphaFoldDB" id="A0A1H4G359"/>
<keyword evidence="8 10" id="KW-0233">DNA recombination</keyword>
<feature type="active site" description="O-(3'-phospho-DNA)-tyrosine intermediate" evidence="10">
    <location>
        <position position="281"/>
    </location>
</feature>
<dbReference type="InterPro" id="IPR044068">
    <property type="entry name" value="CB"/>
</dbReference>
<dbReference type="Pfam" id="PF02899">
    <property type="entry name" value="Phage_int_SAM_1"/>
    <property type="match status" value="1"/>
</dbReference>
<evidence type="ECO:0000313" key="14">
    <source>
        <dbReference type="EMBL" id="SEB03480.1"/>
    </source>
</evidence>
<proteinExistence type="inferred from homology"/>
<sequence length="302" mass="35066">MDDLQTEKVLYLEYLQIEKNASSLTIKHYEKDVEAFFLFMQTEGIPSIRDVDYPLIRIFLTRLYQQKLSRRSVSRKLSCMRSFYRFLEREGKVNHNPFINVSLPKEGKPIPEFFYEEELERLFSVNDLSTPLGQRNQALLELMYGTGIRVSECVGTKVEDINFTIGTILVKGKGRKERYVPFGQFAAKAMKMYIEDGRSRLLRNSDKKPDHLFLNAKGGTLSDRGVRLILDKMVEKAAMTVNIHPHKLRHSFATHMLNQGADLRAVQELLGHENLSSTQIYTHVTKDHLRKIYRDSHPRANK</sequence>
<feature type="domain" description="Core-binding (CB)" evidence="13">
    <location>
        <begin position="2"/>
        <end position="88"/>
    </location>
</feature>
<dbReference type="PROSITE" id="PS51900">
    <property type="entry name" value="CB"/>
    <property type="match status" value="1"/>
</dbReference>
<dbReference type="InterPro" id="IPR011931">
    <property type="entry name" value="Recomb_XerC"/>
</dbReference>
<feature type="active site" evidence="10">
    <location>
        <position position="272"/>
    </location>
</feature>
<comment type="subunit">
    <text evidence="10">Forms a cyclic heterotetrameric complex composed of two molecules of XerC and two molecules of XerD.</text>
</comment>
<dbReference type="GO" id="GO:0009037">
    <property type="term" value="F:tyrosine-based site-specific recombinase activity"/>
    <property type="evidence" value="ECO:0007669"/>
    <property type="project" value="UniProtKB-UniRule"/>
</dbReference>
<evidence type="ECO:0000259" key="13">
    <source>
        <dbReference type="PROSITE" id="PS51900"/>
    </source>
</evidence>
<keyword evidence="9 10" id="KW-0131">Cell cycle</keyword>
<dbReference type="NCBIfam" id="TIGR02224">
    <property type="entry name" value="recomb_XerC"/>
    <property type="match status" value="1"/>
</dbReference>
<dbReference type="RefSeq" id="WP_093045823.1">
    <property type="nucleotide sequence ID" value="NZ_FNQR01000013.1"/>
</dbReference>
<keyword evidence="3 10" id="KW-0963">Cytoplasm</keyword>
<dbReference type="NCBIfam" id="NF040815">
    <property type="entry name" value="recomb_XerA_Arch"/>
    <property type="match status" value="1"/>
</dbReference>
<evidence type="ECO:0000256" key="10">
    <source>
        <dbReference type="HAMAP-Rule" id="MF_01808"/>
    </source>
</evidence>
<evidence type="ECO:0000256" key="4">
    <source>
        <dbReference type="ARBA" id="ARBA00022618"/>
    </source>
</evidence>
<dbReference type="PANTHER" id="PTHR30349:SF77">
    <property type="entry name" value="TYROSINE RECOMBINASE XERC"/>
    <property type="match status" value="1"/>
</dbReference>
<keyword evidence="7 10" id="KW-0238">DNA-binding</keyword>
<dbReference type="InterPro" id="IPR050090">
    <property type="entry name" value="Tyrosine_recombinase_XerCD"/>
</dbReference>
<dbReference type="InterPro" id="IPR004107">
    <property type="entry name" value="Integrase_SAM-like_N"/>
</dbReference>
<evidence type="ECO:0000313" key="15">
    <source>
        <dbReference type="Proteomes" id="UP000198584"/>
    </source>
</evidence>
<dbReference type="Pfam" id="PF00589">
    <property type="entry name" value="Phage_integrase"/>
    <property type="match status" value="1"/>
</dbReference>
<feature type="active site" evidence="10">
    <location>
        <position position="246"/>
    </location>
</feature>
<dbReference type="Gene3D" id="1.10.443.10">
    <property type="entry name" value="Intergrase catalytic core"/>
    <property type="match status" value="1"/>
</dbReference>
<comment type="similarity">
    <text evidence="2 10">Belongs to the 'phage' integrase family. XerC subfamily.</text>
</comment>
<evidence type="ECO:0000256" key="6">
    <source>
        <dbReference type="ARBA" id="ARBA00022908"/>
    </source>
</evidence>
<dbReference type="InterPro" id="IPR002104">
    <property type="entry name" value="Integrase_catalytic"/>
</dbReference>
<dbReference type="GO" id="GO:0007059">
    <property type="term" value="P:chromosome segregation"/>
    <property type="evidence" value="ECO:0007669"/>
    <property type="project" value="UniProtKB-UniRule"/>
</dbReference>
<comment type="subcellular location">
    <subcellularLocation>
        <location evidence="1 10">Cytoplasm</location>
    </subcellularLocation>
</comment>
<dbReference type="GO" id="GO:0006313">
    <property type="term" value="P:DNA transposition"/>
    <property type="evidence" value="ECO:0007669"/>
    <property type="project" value="UniProtKB-UniRule"/>
</dbReference>
<dbReference type="PANTHER" id="PTHR30349">
    <property type="entry name" value="PHAGE INTEGRASE-RELATED"/>
    <property type="match status" value="1"/>
</dbReference>
<dbReference type="InterPro" id="IPR011010">
    <property type="entry name" value="DNA_brk_join_enz"/>
</dbReference>
<evidence type="ECO:0000256" key="7">
    <source>
        <dbReference type="ARBA" id="ARBA00023125"/>
    </source>
</evidence>
<evidence type="ECO:0000256" key="1">
    <source>
        <dbReference type="ARBA" id="ARBA00004496"/>
    </source>
</evidence>
<dbReference type="NCBIfam" id="NF001399">
    <property type="entry name" value="PRK00283.1"/>
    <property type="match status" value="1"/>
</dbReference>
<evidence type="ECO:0000256" key="2">
    <source>
        <dbReference type="ARBA" id="ARBA00006657"/>
    </source>
</evidence>
<keyword evidence="15" id="KW-1185">Reference proteome</keyword>
<feature type="active site" evidence="10">
    <location>
        <position position="149"/>
    </location>
</feature>
<dbReference type="GO" id="GO:0051301">
    <property type="term" value="P:cell division"/>
    <property type="evidence" value="ECO:0007669"/>
    <property type="project" value="UniProtKB-UniRule"/>
</dbReference>
<dbReference type="InterPro" id="IPR010998">
    <property type="entry name" value="Integrase_recombinase_N"/>
</dbReference>
<dbReference type="InterPro" id="IPR013762">
    <property type="entry name" value="Integrase-like_cat_sf"/>
</dbReference>
<accession>A0A1H4G359</accession>
<keyword evidence="4 10" id="KW-0132">Cell division</keyword>
<gene>
    <name evidence="10" type="primary">xerC</name>
    <name evidence="14" type="ORF">SAMN05421743_11397</name>
</gene>
<dbReference type="OrthoDB" id="9801717at2"/>
<name>A0A1H4G359_9BACI</name>
<keyword evidence="5 10" id="KW-0159">Chromosome partition</keyword>
<comment type="function">
    <text evidence="10">Site-specific tyrosine recombinase, which acts by catalyzing the cutting and rejoining of the recombining DNA molecules. The XerC-XerD complex is essential to convert dimers of the bacterial chromosome into monomers to permit their segregation at cell division. It also contributes to the segregational stability of plasmids.</text>
</comment>
<evidence type="ECO:0000256" key="8">
    <source>
        <dbReference type="ARBA" id="ARBA00023172"/>
    </source>
</evidence>
<keyword evidence="6 10" id="KW-0229">DNA integration</keyword>
<evidence type="ECO:0000256" key="9">
    <source>
        <dbReference type="ARBA" id="ARBA00023306"/>
    </source>
</evidence>
<organism evidence="14 15">
    <name type="scientific">Thalassobacillus cyri</name>
    <dbReference type="NCBI Taxonomy" id="571932"/>
    <lineage>
        <taxon>Bacteria</taxon>
        <taxon>Bacillati</taxon>
        <taxon>Bacillota</taxon>
        <taxon>Bacilli</taxon>
        <taxon>Bacillales</taxon>
        <taxon>Bacillaceae</taxon>
        <taxon>Thalassobacillus</taxon>
    </lineage>
</organism>
<feature type="domain" description="Tyr recombinase" evidence="12">
    <location>
        <begin position="109"/>
        <end position="294"/>
    </location>
</feature>
<dbReference type="SUPFAM" id="SSF56349">
    <property type="entry name" value="DNA breaking-rejoining enzymes"/>
    <property type="match status" value="1"/>
</dbReference>
<dbReference type="PROSITE" id="PS51898">
    <property type="entry name" value="TYR_RECOMBINASE"/>
    <property type="match status" value="1"/>
</dbReference>
<dbReference type="GO" id="GO:0005737">
    <property type="term" value="C:cytoplasm"/>
    <property type="evidence" value="ECO:0007669"/>
    <property type="project" value="UniProtKB-SubCell"/>
</dbReference>
<dbReference type="Proteomes" id="UP000198584">
    <property type="component" value="Unassembled WGS sequence"/>
</dbReference>
<protein>
    <recommendedName>
        <fullName evidence="10 11">Tyrosine recombinase XerC</fullName>
    </recommendedName>
</protein>
<dbReference type="EMBL" id="FNQR01000013">
    <property type="protein sequence ID" value="SEB03480.1"/>
    <property type="molecule type" value="Genomic_DNA"/>
</dbReference>
<dbReference type="STRING" id="571932.SAMN05421743_11397"/>
<evidence type="ECO:0000256" key="5">
    <source>
        <dbReference type="ARBA" id="ARBA00022829"/>
    </source>
</evidence>
<reference evidence="14 15" key="1">
    <citation type="submission" date="2016-10" db="EMBL/GenBank/DDBJ databases">
        <authorList>
            <person name="de Groot N.N."/>
        </authorList>
    </citation>
    <scope>NUCLEOTIDE SEQUENCE [LARGE SCALE GENOMIC DNA]</scope>
    <source>
        <strain evidence="14 15">CCM7597</strain>
    </source>
</reference>
<dbReference type="InterPro" id="IPR023009">
    <property type="entry name" value="Tyrosine_recombinase_XerC/XerD"/>
</dbReference>
<evidence type="ECO:0000256" key="3">
    <source>
        <dbReference type="ARBA" id="ARBA00022490"/>
    </source>
</evidence>
<dbReference type="HAMAP" id="MF_01808">
    <property type="entry name" value="Recomb_XerC_XerD"/>
    <property type="match status" value="1"/>
</dbReference>
<dbReference type="Gene3D" id="1.10.150.130">
    <property type="match status" value="1"/>
</dbReference>
<feature type="active site" evidence="10">
    <location>
        <position position="173"/>
    </location>
</feature>
<dbReference type="CDD" id="cd00798">
    <property type="entry name" value="INT_XerDC_C"/>
    <property type="match status" value="1"/>
</dbReference>
<feature type="active site" evidence="10">
    <location>
        <position position="249"/>
    </location>
</feature>
<evidence type="ECO:0000256" key="11">
    <source>
        <dbReference type="NCBIfam" id="TIGR02224"/>
    </source>
</evidence>
<dbReference type="GO" id="GO:0003677">
    <property type="term" value="F:DNA binding"/>
    <property type="evidence" value="ECO:0007669"/>
    <property type="project" value="UniProtKB-UniRule"/>
</dbReference>
<evidence type="ECO:0000259" key="12">
    <source>
        <dbReference type="PROSITE" id="PS51898"/>
    </source>
</evidence>